<keyword evidence="1" id="KW-0949">S-adenosyl-L-methionine</keyword>
<dbReference type="Pfam" id="PF04055">
    <property type="entry name" value="Radical_SAM"/>
    <property type="match status" value="1"/>
</dbReference>
<protein>
    <recommendedName>
        <fullName evidence="5">Radical SAM core domain-containing protein</fullName>
    </recommendedName>
</protein>
<dbReference type="PANTHER" id="PTHR11228">
    <property type="entry name" value="RADICAL SAM DOMAIN PROTEIN"/>
    <property type="match status" value="1"/>
</dbReference>
<keyword evidence="2" id="KW-0479">Metal-binding</keyword>
<dbReference type="InterPro" id="IPR013785">
    <property type="entry name" value="Aldolase_TIM"/>
</dbReference>
<accession>A0A8J9T2Z1</accession>
<dbReference type="AlphaFoldDB" id="A0A8J9T2Z1"/>
<evidence type="ECO:0000256" key="2">
    <source>
        <dbReference type="ARBA" id="ARBA00022723"/>
    </source>
</evidence>
<evidence type="ECO:0000313" key="6">
    <source>
        <dbReference type="EMBL" id="CAG9281100.1"/>
    </source>
</evidence>
<dbReference type="Proteomes" id="UP000836788">
    <property type="component" value="Chromosome 14"/>
</dbReference>
<feature type="domain" description="Radical SAM core" evidence="5">
    <location>
        <begin position="100"/>
        <end position="208"/>
    </location>
</feature>
<keyword evidence="4" id="KW-0411">Iron-sulfur</keyword>
<name>A0A8J9T2Z1_PHATR</name>
<dbReference type="GO" id="GO:0046872">
    <property type="term" value="F:metal ion binding"/>
    <property type="evidence" value="ECO:0007669"/>
    <property type="project" value="UniProtKB-KW"/>
</dbReference>
<dbReference type="EMBL" id="OU594955">
    <property type="protein sequence ID" value="CAG9281100.1"/>
    <property type="molecule type" value="Genomic_DNA"/>
</dbReference>
<dbReference type="GO" id="GO:0051536">
    <property type="term" value="F:iron-sulfur cluster binding"/>
    <property type="evidence" value="ECO:0007669"/>
    <property type="project" value="UniProtKB-KW"/>
</dbReference>
<keyword evidence="3" id="KW-0408">Iron</keyword>
<sequence length="254" mass="28638">MKWTKTLTSCFTYRIGKSLYVPLTSRCNSRTLPLTRGPNFLLPPEVVVALCRVRDAEGSTSQWQHWCIWLETQERKQKLPEPSDDAFVVELPSDFLSGRPTVEELLMEIQEINLSEFESIVIAGEGEPTLRFNILSKFVQHVQELCDLPVRLSTNGLLSSTRAKDLVECGVDSVSVALMTSDADQYDNLMNPQLPSECSSRAHQMLCDFVIAAQKAGLQVELTAIDRPEVDREQTQALSTRLAGVDVRWRSYFP</sequence>
<gene>
    <name evidence="6" type="ORF">PTTT1_LOCUS15407</name>
</gene>
<dbReference type="PANTHER" id="PTHR11228:SF27">
    <property type="entry name" value="GLYCYL-RADICAL ENZYME ACTIVATING ENZYME MJ1227-RELATED"/>
    <property type="match status" value="1"/>
</dbReference>
<evidence type="ECO:0000256" key="4">
    <source>
        <dbReference type="ARBA" id="ARBA00023014"/>
    </source>
</evidence>
<organism evidence="6">
    <name type="scientific">Phaeodactylum tricornutum</name>
    <name type="common">Diatom</name>
    <dbReference type="NCBI Taxonomy" id="2850"/>
    <lineage>
        <taxon>Eukaryota</taxon>
        <taxon>Sar</taxon>
        <taxon>Stramenopiles</taxon>
        <taxon>Ochrophyta</taxon>
        <taxon>Bacillariophyta</taxon>
        <taxon>Bacillariophyceae</taxon>
        <taxon>Bacillariophycidae</taxon>
        <taxon>Naviculales</taxon>
        <taxon>Phaeodactylaceae</taxon>
        <taxon>Phaeodactylum</taxon>
    </lineage>
</organism>
<proteinExistence type="predicted"/>
<dbReference type="InterPro" id="IPR007197">
    <property type="entry name" value="rSAM"/>
</dbReference>
<evidence type="ECO:0000259" key="5">
    <source>
        <dbReference type="Pfam" id="PF04055"/>
    </source>
</evidence>
<dbReference type="InterPro" id="IPR050377">
    <property type="entry name" value="Radical_SAM_PqqE_MftC-like"/>
</dbReference>
<dbReference type="SUPFAM" id="SSF102114">
    <property type="entry name" value="Radical SAM enzymes"/>
    <property type="match status" value="1"/>
</dbReference>
<evidence type="ECO:0000256" key="1">
    <source>
        <dbReference type="ARBA" id="ARBA00022691"/>
    </source>
</evidence>
<dbReference type="Gene3D" id="3.20.20.70">
    <property type="entry name" value="Aldolase class I"/>
    <property type="match status" value="1"/>
</dbReference>
<dbReference type="GO" id="GO:0003824">
    <property type="term" value="F:catalytic activity"/>
    <property type="evidence" value="ECO:0007669"/>
    <property type="project" value="InterPro"/>
</dbReference>
<evidence type="ECO:0000256" key="3">
    <source>
        <dbReference type="ARBA" id="ARBA00023004"/>
    </source>
</evidence>
<dbReference type="CDD" id="cd01335">
    <property type="entry name" value="Radical_SAM"/>
    <property type="match status" value="1"/>
</dbReference>
<reference evidence="6" key="1">
    <citation type="submission" date="2022-02" db="EMBL/GenBank/DDBJ databases">
        <authorList>
            <person name="Giguere J D."/>
        </authorList>
    </citation>
    <scope>NUCLEOTIDE SEQUENCE</scope>
    <source>
        <strain evidence="6">CCAP 1055/1</strain>
    </source>
</reference>
<dbReference type="InterPro" id="IPR058240">
    <property type="entry name" value="rSAM_sf"/>
</dbReference>